<keyword evidence="4" id="KW-0675">Receptor</keyword>
<gene>
    <name evidence="4" type="ORF">E5676_scaffold14G00320</name>
    <name evidence="3" type="ORF">E6C27_scaffold38G00680</name>
</gene>
<protein>
    <submittedName>
        <fullName evidence="3">Cysteine-rich RLK (Receptor-like protein kinase) 8</fullName>
    </submittedName>
</protein>
<evidence type="ECO:0000256" key="1">
    <source>
        <dbReference type="SAM" id="MobiDB-lite"/>
    </source>
</evidence>
<evidence type="ECO:0000313" key="6">
    <source>
        <dbReference type="Proteomes" id="UP000321947"/>
    </source>
</evidence>
<dbReference type="GO" id="GO:0016301">
    <property type="term" value="F:kinase activity"/>
    <property type="evidence" value="ECO:0007669"/>
    <property type="project" value="UniProtKB-KW"/>
</dbReference>
<dbReference type="Proteomes" id="UP000321393">
    <property type="component" value="Unassembled WGS sequence"/>
</dbReference>
<dbReference type="Proteomes" id="UP000321947">
    <property type="component" value="Unassembled WGS sequence"/>
</dbReference>
<dbReference type="InterPro" id="IPR013103">
    <property type="entry name" value="RVT_2"/>
</dbReference>
<evidence type="ECO:0000259" key="2">
    <source>
        <dbReference type="Pfam" id="PF07727"/>
    </source>
</evidence>
<sequence length="235" mass="26438">MDTAHFVFDTNTLIKCVHTQYAYHFGDKTEWGAGNIITQDGIHSFPPLKNLKKEVGFPTSQPSAPVQDFEPPQDQEKNSGDEAEIRAETSNNEAEQGHMGKLDEYDLSLDIFIALRKGETKLWDANGCSLKYKVDVILDRHKARVMLSVAVNKDWPLYQLDIKNAFLNGDLVEEVYMSPPSEFKAQLGQQSQGYSQGHSDHTSFTKVSNTGKIVVLIVYVDDIILTKMIKQKSIN</sequence>
<name>A0A5A7VIJ2_CUCMM</name>
<dbReference type="EMBL" id="SSTE01000699">
    <property type="protein sequence ID" value="KAA0067030.1"/>
    <property type="molecule type" value="Genomic_DNA"/>
</dbReference>
<feature type="compositionally biased region" description="Basic and acidic residues" evidence="1">
    <location>
        <begin position="74"/>
        <end position="87"/>
    </location>
</feature>
<comment type="caution">
    <text evidence="3">The sequence shown here is derived from an EMBL/GenBank/DDBJ whole genome shotgun (WGS) entry which is preliminary data.</text>
</comment>
<evidence type="ECO:0000313" key="4">
    <source>
        <dbReference type="EMBL" id="TYK26266.1"/>
    </source>
</evidence>
<evidence type="ECO:0000313" key="5">
    <source>
        <dbReference type="Proteomes" id="UP000321393"/>
    </source>
</evidence>
<dbReference type="AlphaFoldDB" id="A0A5A7VIJ2"/>
<dbReference type="Pfam" id="PF07727">
    <property type="entry name" value="RVT_2"/>
    <property type="match status" value="1"/>
</dbReference>
<feature type="region of interest" description="Disordered" evidence="1">
    <location>
        <begin position="56"/>
        <end position="99"/>
    </location>
</feature>
<organism evidence="3 5">
    <name type="scientific">Cucumis melo var. makuwa</name>
    <name type="common">Oriental melon</name>
    <dbReference type="NCBI Taxonomy" id="1194695"/>
    <lineage>
        <taxon>Eukaryota</taxon>
        <taxon>Viridiplantae</taxon>
        <taxon>Streptophyta</taxon>
        <taxon>Embryophyta</taxon>
        <taxon>Tracheophyta</taxon>
        <taxon>Spermatophyta</taxon>
        <taxon>Magnoliopsida</taxon>
        <taxon>eudicotyledons</taxon>
        <taxon>Gunneridae</taxon>
        <taxon>Pentapetalae</taxon>
        <taxon>rosids</taxon>
        <taxon>fabids</taxon>
        <taxon>Cucurbitales</taxon>
        <taxon>Cucurbitaceae</taxon>
        <taxon>Benincaseae</taxon>
        <taxon>Cucumis</taxon>
    </lineage>
</organism>
<feature type="domain" description="Reverse transcriptase Ty1/copia-type" evidence="2">
    <location>
        <begin position="142"/>
        <end position="186"/>
    </location>
</feature>
<proteinExistence type="predicted"/>
<accession>A0A5A7VIJ2</accession>
<keyword evidence="3" id="KW-0418">Kinase</keyword>
<reference evidence="5 6" key="1">
    <citation type="submission" date="2019-08" db="EMBL/GenBank/DDBJ databases">
        <title>Draft genome sequences of two oriental melons (Cucumis melo L. var makuwa).</title>
        <authorList>
            <person name="Kwon S.-Y."/>
        </authorList>
    </citation>
    <scope>NUCLEOTIDE SEQUENCE [LARGE SCALE GENOMIC DNA]</scope>
    <source>
        <strain evidence="6">cv. Chang Bougi</strain>
        <strain evidence="5">cv. SW 3</strain>
        <tissue evidence="3">Leaf</tissue>
    </source>
</reference>
<dbReference type="EMBL" id="SSTD01003480">
    <property type="protein sequence ID" value="TYK26266.1"/>
    <property type="molecule type" value="Genomic_DNA"/>
</dbReference>
<keyword evidence="3" id="KW-0808">Transferase</keyword>
<evidence type="ECO:0000313" key="3">
    <source>
        <dbReference type="EMBL" id="KAA0067030.1"/>
    </source>
</evidence>